<sequence>MPLGPLQVMVVNFEDTNFTGEIEAELIRLEETGTLRVLDVIFVAKSLDGEIEVVRTDDVHTGALSQALLGMGDGVSATEALAEDADVWYAADAIEPGCAAGIMVLEHRWSIPLREAILAAGGKNVVTEWVDEAEVAGLGVALPTD</sequence>
<gene>
    <name evidence="1" type="ORF">OM076_07215</name>
</gene>
<proteinExistence type="predicted"/>
<evidence type="ECO:0000313" key="1">
    <source>
        <dbReference type="EMBL" id="MDA0160045.1"/>
    </source>
</evidence>
<protein>
    <submittedName>
        <fullName evidence="1">DUF6325 family protein</fullName>
    </submittedName>
</protein>
<dbReference type="AlphaFoldDB" id="A0A9X3MPQ9"/>
<reference evidence="1" key="1">
    <citation type="submission" date="2022-10" db="EMBL/GenBank/DDBJ databases">
        <title>The WGS of Solirubrobacter ginsenosidimutans DSM 21036.</title>
        <authorList>
            <person name="Jiang Z."/>
        </authorList>
    </citation>
    <scope>NUCLEOTIDE SEQUENCE</scope>
    <source>
        <strain evidence="1">DSM 21036</strain>
    </source>
</reference>
<name>A0A9X3MPQ9_9ACTN</name>
<accession>A0A9X3MPQ9</accession>
<comment type="caution">
    <text evidence="1">The sequence shown here is derived from an EMBL/GenBank/DDBJ whole genome shotgun (WGS) entry which is preliminary data.</text>
</comment>
<evidence type="ECO:0000313" key="2">
    <source>
        <dbReference type="Proteomes" id="UP001149140"/>
    </source>
</evidence>
<dbReference type="EMBL" id="JAPDOD010000004">
    <property type="protein sequence ID" value="MDA0160045.1"/>
    <property type="molecule type" value="Genomic_DNA"/>
</dbReference>
<keyword evidence="2" id="KW-1185">Reference proteome</keyword>
<dbReference type="RefSeq" id="WP_270038813.1">
    <property type="nucleotide sequence ID" value="NZ_JAPDOD010000004.1"/>
</dbReference>
<organism evidence="1 2">
    <name type="scientific">Solirubrobacter ginsenosidimutans</name>
    <dbReference type="NCBI Taxonomy" id="490573"/>
    <lineage>
        <taxon>Bacteria</taxon>
        <taxon>Bacillati</taxon>
        <taxon>Actinomycetota</taxon>
        <taxon>Thermoleophilia</taxon>
        <taxon>Solirubrobacterales</taxon>
        <taxon>Solirubrobacteraceae</taxon>
        <taxon>Solirubrobacter</taxon>
    </lineage>
</organism>
<dbReference type="Proteomes" id="UP001149140">
    <property type="component" value="Unassembled WGS sequence"/>
</dbReference>